<organism evidence="3 4">
    <name type="scientific">Seminavis robusta</name>
    <dbReference type="NCBI Taxonomy" id="568900"/>
    <lineage>
        <taxon>Eukaryota</taxon>
        <taxon>Sar</taxon>
        <taxon>Stramenopiles</taxon>
        <taxon>Ochrophyta</taxon>
        <taxon>Bacillariophyta</taxon>
        <taxon>Bacillariophyceae</taxon>
        <taxon>Bacillariophycidae</taxon>
        <taxon>Naviculales</taxon>
        <taxon>Naviculaceae</taxon>
        <taxon>Seminavis</taxon>
    </lineage>
</organism>
<feature type="region of interest" description="Disordered" evidence="1">
    <location>
        <begin position="49"/>
        <end position="68"/>
    </location>
</feature>
<dbReference type="Proteomes" id="UP001153069">
    <property type="component" value="Unassembled WGS sequence"/>
</dbReference>
<evidence type="ECO:0000256" key="1">
    <source>
        <dbReference type="SAM" id="MobiDB-lite"/>
    </source>
</evidence>
<dbReference type="EMBL" id="CAICTM010000018">
    <property type="protein sequence ID" value="CAB9497330.1"/>
    <property type="molecule type" value="Genomic_DNA"/>
</dbReference>
<reference evidence="3" key="1">
    <citation type="submission" date="2020-06" db="EMBL/GenBank/DDBJ databases">
        <authorList>
            <consortium name="Plant Systems Biology data submission"/>
        </authorList>
    </citation>
    <scope>NUCLEOTIDE SEQUENCE</scope>
    <source>
        <strain evidence="3">D6</strain>
    </source>
</reference>
<protein>
    <submittedName>
        <fullName evidence="3">Uncharacterized protein</fullName>
    </submittedName>
</protein>
<evidence type="ECO:0000313" key="4">
    <source>
        <dbReference type="Proteomes" id="UP001153069"/>
    </source>
</evidence>
<gene>
    <name evidence="3" type="ORF">SEMRO_18_G012810.1</name>
</gene>
<keyword evidence="2" id="KW-0732">Signal</keyword>
<feature type="signal peptide" evidence="2">
    <location>
        <begin position="1"/>
        <end position="21"/>
    </location>
</feature>
<proteinExistence type="predicted"/>
<name>A0A9N8DB95_9STRA</name>
<evidence type="ECO:0000313" key="3">
    <source>
        <dbReference type="EMBL" id="CAB9497330.1"/>
    </source>
</evidence>
<feature type="chain" id="PRO_5040424577" evidence="2">
    <location>
        <begin position="22"/>
        <end position="333"/>
    </location>
</feature>
<accession>A0A9N8DB95</accession>
<comment type="caution">
    <text evidence="3">The sequence shown here is derived from an EMBL/GenBank/DDBJ whole genome shotgun (WGS) entry which is preliminary data.</text>
</comment>
<keyword evidence="4" id="KW-1185">Reference proteome</keyword>
<dbReference type="OrthoDB" id="48918at2759"/>
<feature type="compositionally biased region" description="Polar residues" evidence="1">
    <location>
        <begin position="57"/>
        <end position="68"/>
    </location>
</feature>
<sequence>MMSLLLFSSLTLLLSSSVCEASGVRGATVNIIKDTPKNSADIVRGILFSDPPEQDETNNGRQLTLSSNGRDCPNELNIDVVCKGDCDFASRSLTCESKMFFYHGGPCRNTPDTVAVARTIAANSDSAADCQDHNEGPPMDRGETVYVVITDTQNPNLTTTQETTVGGYFWTDFENIPTGMPGWSDIQNVTFYSSNVTTDYDNMLQTMLFYAPCMTTPLEVLDQDQSVQLVGLAIDPALQTDLELQVVSKTTQSWQLTSASVALNVDPYFQGLPVVGLPNTVFDQTAPLGVPFSVEVGHNHSLSVLAYASALSLDGLSQCTVSTMVHWSIPPLF</sequence>
<evidence type="ECO:0000256" key="2">
    <source>
        <dbReference type="SAM" id="SignalP"/>
    </source>
</evidence>
<dbReference type="AlphaFoldDB" id="A0A9N8DB95"/>